<dbReference type="AlphaFoldDB" id="A0A9X2MT76"/>
<evidence type="ECO:0000313" key="2">
    <source>
        <dbReference type="Proteomes" id="UP001141950"/>
    </source>
</evidence>
<proteinExistence type="predicted"/>
<sequence length="223" mass="26219">MVVHAEFEREFSRFLEQQKIMANARRAEMLEKDLTGTKKMMLELLWPVFRNFEGFELEHELKGANGVSIFIDAFYAPLRLAFECEGFTSHAETIPRRRFNFEKHRVRLMLRQDIYYVPFTWDYLDDSSRTNITDLKELIAKRSSRLLLSSTLSVYEREVIRAFGASQQPFNTSNVCQLLDKKTTFCQKVIKSLIEKKLVKPYRSGLERNHVYVVEVGALQFLS</sequence>
<dbReference type="EMBL" id="JANIPJ010000017">
    <property type="protein sequence ID" value="MCR2806531.1"/>
    <property type="molecule type" value="Genomic_DNA"/>
</dbReference>
<reference evidence="1" key="1">
    <citation type="submission" date="2022-08" db="EMBL/GenBank/DDBJ databases">
        <title>The genomic sequence of strain Paenibacillus sp. SCIV0701.</title>
        <authorList>
            <person name="Zhao H."/>
        </authorList>
    </citation>
    <scope>NUCLEOTIDE SEQUENCE</scope>
    <source>
        <strain evidence="1">SCIV0701</strain>
    </source>
</reference>
<name>A0A9X2MT76_9BACL</name>
<comment type="caution">
    <text evidence="1">The sequence shown here is derived from an EMBL/GenBank/DDBJ whole genome shotgun (WGS) entry which is preliminary data.</text>
</comment>
<dbReference type="Proteomes" id="UP001141950">
    <property type="component" value="Unassembled WGS sequence"/>
</dbReference>
<evidence type="ECO:0000313" key="1">
    <source>
        <dbReference type="EMBL" id="MCR2806531.1"/>
    </source>
</evidence>
<organism evidence="1 2">
    <name type="scientific">Paenibacillus soyae</name>
    <dbReference type="NCBI Taxonomy" id="2969249"/>
    <lineage>
        <taxon>Bacteria</taxon>
        <taxon>Bacillati</taxon>
        <taxon>Bacillota</taxon>
        <taxon>Bacilli</taxon>
        <taxon>Bacillales</taxon>
        <taxon>Paenibacillaceae</taxon>
        <taxon>Paenibacillus</taxon>
    </lineage>
</organism>
<gene>
    <name evidence="1" type="ORF">NQZ67_21855</name>
</gene>
<accession>A0A9X2MT76</accession>
<dbReference type="RefSeq" id="WP_257450058.1">
    <property type="nucleotide sequence ID" value="NZ_JANIPJ010000017.1"/>
</dbReference>
<protein>
    <submittedName>
        <fullName evidence="1">Uncharacterized protein</fullName>
    </submittedName>
</protein>
<keyword evidence="2" id="KW-1185">Reference proteome</keyword>